<protein>
    <submittedName>
        <fullName evidence="11">SusC/RagA family TonB-linked outer membrane protein</fullName>
    </submittedName>
    <submittedName>
        <fullName evidence="12">SusC/RagA family protein</fullName>
    </submittedName>
</protein>
<dbReference type="EMBL" id="CP014339">
    <property type="protein sequence ID" value="AQX49417.1"/>
    <property type="molecule type" value="Genomic_DNA"/>
</dbReference>
<evidence type="ECO:0000256" key="8">
    <source>
        <dbReference type="PROSITE-ProRule" id="PRU01360"/>
    </source>
</evidence>
<dbReference type="Gene3D" id="2.170.130.10">
    <property type="entry name" value="TonB-dependent receptor, plug domain"/>
    <property type="match status" value="1"/>
</dbReference>
<dbReference type="NCBIfam" id="TIGR04057">
    <property type="entry name" value="SusC_RagA_signa"/>
    <property type="match status" value="1"/>
</dbReference>
<evidence type="ECO:0000256" key="5">
    <source>
        <dbReference type="ARBA" id="ARBA00022729"/>
    </source>
</evidence>
<dbReference type="EMBL" id="MAHS01000010">
    <property type="protein sequence ID" value="OPB49153.1"/>
    <property type="molecule type" value="Genomic_DNA"/>
</dbReference>
<evidence type="ECO:0000259" key="10">
    <source>
        <dbReference type="Pfam" id="PF07715"/>
    </source>
</evidence>
<dbReference type="InterPro" id="IPR039426">
    <property type="entry name" value="TonB-dep_rcpt-like"/>
</dbReference>
<keyword evidence="2 8" id="KW-0813">Transport</keyword>
<evidence type="ECO:0000256" key="2">
    <source>
        <dbReference type="ARBA" id="ARBA00022448"/>
    </source>
</evidence>
<dbReference type="RefSeq" id="WP_058879024.1">
    <property type="nucleotide sequence ID" value="NZ_BQKS01000010.1"/>
</dbReference>
<keyword evidence="6 8" id="KW-0472">Membrane</keyword>
<dbReference type="PANTHER" id="PTHR30069:SF29">
    <property type="entry name" value="HEMOGLOBIN AND HEMOGLOBIN-HAPTOGLOBIN-BINDING PROTEIN 1-RELATED"/>
    <property type="match status" value="1"/>
</dbReference>
<evidence type="ECO:0000256" key="4">
    <source>
        <dbReference type="ARBA" id="ARBA00022692"/>
    </source>
</evidence>
<evidence type="ECO:0000313" key="13">
    <source>
        <dbReference type="Proteomes" id="UP000189738"/>
    </source>
</evidence>
<dbReference type="GO" id="GO:0015344">
    <property type="term" value="F:siderophore uptake transmembrane transporter activity"/>
    <property type="evidence" value="ECO:0007669"/>
    <property type="project" value="TreeGrafter"/>
</dbReference>
<proteinExistence type="inferred from homology"/>
<dbReference type="Proteomes" id="UP000189738">
    <property type="component" value="Chromosome"/>
</dbReference>
<keyword evidence="3 8" id="KW-1134">Transmembrane beta strand</keyword>
<dbReference type="SUPFAM" id="SSF56935">
    <property type="entry name" value="Porins"/>
    <property type="match status" value="1"/>
</dbReference>
<accession>A0A1T3GZN7</accession>
<dbReference type="NCBIfam" id="TIGR04056">
    <property type="entry name" value="OMP_RagA_SusC"/>
    <property type="match status" value="1"/>
</dbReference>
<keyword evidence="7 8" id="KW-0998">Cell outer membrane</keyword>
<dbReference type="InterPro" id="IPR023997">
    <property type="entry name" value="TonB-dep_OMP_SusC/RagA_CS"/>
</dbReference>
<reference evidence="11 13" key="1">
    <citation type="submission" date="2016-02" db="EMBL/GenBank/DDBJ databases">
        <authorList>
            <person name="Nicholson A.C."/>
            <person name="Humrighouse B.W."/>
            <person name="Loparev V."/>
            <person name="Emery B."/>
            <person name="Graziano J."/>
            <person name="McQuiston J.R."/>
        </authorList>
    </citation>
    <scope>NUCLEOTIDE SEQUENCE [LARGE SCALE GENOMIC DNA]</scope>
    <source>
        <strain evidence="11 13">E6809</strain>
    </source>
</reference>
<dbReference type="AlphaFoldDB" id="A0A1T3GZN7"/>
<evidence type="ECO:0000313" key="12">
    <source>
        <dbReference type="EMBL" id="OPB49153.1"/>
    </source>
</evidence>
<dbReference type="GO" id="GO:0044718">
    <property type="term" value="P:siderophore transmembrane transport"/>
    <property type="evidence" value="ECO:0007669"/>
    <property type="project" value="TreeGrafter"/>
</dbReference>
<sequence>MKKVVIKLGLLQMPLLLASVMSYAQKKDSLKTSNIDEVVVTAYGIKKEKKALGYVYQDIKGSDVVEAREVNVTDAMVGKVSGLQLVKSSTGPSGSSKIILRGFNSLTNDNQPLIVVDGVPMSNFAGSKNNDFWNAEPDMGNGLSDLNSEDIENITVLKGGAASALYGSRAGNGVIMITTKKGKRNKGAGITYSNTLSIETMFVYPKVQRDFSQGNDGKYVADSGLSWGEKIIGQTVKNWDGKQETLKSYDNLNAFFRPGMTETNSITFQQAVGDNTSIYSSLSYLNSSAMIPNSKYNRLNFMSRVSTKFGENKKWSSDIKIQYMNTVGENRPTGGHDSGYYGGVLSLPTTIDLGSFKEGMDVLGAKARWYVPNTGANPYWSVYNQLNKDARNRFMINASLKYEFTDWMNAEVKVGSDFYNTKTEGKTYSGGPRDNFYSTGQDKFMENNYIASLNFKKDNLFGKWSGAFSVFGQIMTSSFNSNRMSGKLDVPDYFSVKNFLAYNADRVNEDISKKQINSVFATLDIDYDGFWFINATARNDWSSTMIRANRSYFYPSVSTSLVITDMFKKLWNNSTPFGKVITFAKIRGSYAITGNSLDSRQLYNAYRIGHDPLGNLNASPISKTLYNPYVVSELLKTYEFGANFRFFNRVDLDVNYYNTHATRQLIDLPLNALSGYKDRKINAGDIQNKGIEVTLSADILRKQDFKWNMNVNFSKNTNKIIDIAEGVTAYPLIGFDNLAVTANPGQRYGVLYGTRYKRVQDVNSPFYGKKILDANGLPLADDGQYVLGDQTPRALLGFTNRFSYKNLSLSFQIDGRFGGQFYSGTMNTLKANGLAQETVVNGARDKFIVDGVVADGNGYKQNTTAVTPQNYWYGISTKGNLGINEENIYDATNVRLRNVQLTYSLPKSLFKDLPLQSAKVSFSVNNVWMIYSKVKGVDPEASYAISSNATGFEYLSFPSTRSYVFNLTLGF</sequence>
<organism evidence="12">
    <name type="scientific">Elizabethkingia anophelis</name>
    <dbReference type="NCBI Taxonomy" id="1117645"/>
    <lineage>
        <taxon>Bacteria</taxon>
        <taxon>Pseudomonadati</taxon>
        <taxon>Bacteroidota</taxon>
        <taxon>Flavobacteriia</taxon>
        <taxon>Flavobacteriales</taxon>
        <taxon>Weeksellaceae</taxon>
        <taxon>Elizabethkingia</taxon>
    </lineage>
</organism>
<dbReference type="InterPro" id="IPR037066">
    <property type="entry name" value="Plug_dom_sf"/>
</dbReference>
<evidence type="ECO:0000256" key="6">
    <source>
        <dbReference type="ARBA" id="ARBA00023136"/>
    </source>
</evidence>
<feature type="signal peptide" evidence="9">
    <location>
        <begin position="1"/>
        <end position="24"/>
    </location>
</feature>
<dbReference type="GO" id="GO:0009279">
    <property type="term" value="C:cell outer membrane"/>
    <property type="evidence" value="ECO:0007669"/>
    <property type="project" value="UniProtKB-SubCell"/>
</dbReference>
<gene>
    <name evidence="11" type="ORF">AYC66_01410</name>
    <name evidence="12" type="ORF">BAY09_03740</name>
</gene>
<reference evidence="12" key="2">
    <citation type="submission" date="2016-06" db="EMBL/GenBank/DDBJ databases">
        <authorList>
            <person name="Nicholson A.C."/>
        </authorList>
    </citation>
    <scope>NUCLEOTIDE SEQUENCE [LARGE SCALE GENOMIC DNA]</scope>
    <source>
        <strain evidence="12">E6809</strain>
    </source>
</reference>
<keyword evidence="5 9" id="KW-0732">Signal</keyword>
<name>A0A1T3GZN7_9FLAO</name>
<feature type="domain" description="TonB-dependent receptor plug" evidence="10">
    <location>
        <begin position="58"/>
        <end position="174"/>
    </location>
</feature>
<evidence type="ECO:0000256" key="9">
    <source>
        <dbReference type="SAM" id="SignalP"/>
    </source>
</evidence>
<dbReference type="PROSITE" id="PS52016">
    <property type="entry name" value="TONB_DEPENDENT_REC_3"/>
    <property type="match status" value="1"/>
</dbReference>
<comment type="subcellular location">
    <subcellularLocation>
        <location evidence="1 8">Cell outer membrane</location>
        <topology evidence="1 8">Multi-pass membrane protein</topology>
    </subcellularLocation>
</comment>
<evidence type="ECO:0000256" key="3">
    <source>
        <dbReference type="ARBA" id="ARBA00022452"/>
    </source>
</evidence>
<dbReference type="InterPro" id="IPR036942">
    <property type="entry name" value="Beta-barrel_TonB_sf"/>
</dbReference>
<evidence type="ECO:0000256" key="7">
    <source>
        <dbReference type="ARBA" id="ARBA00023237"/>
    </source>
</evidence>
<dbReference type="Gene3D" id="2.40.170.20">
    <property type="entry name" value="TonB-dependent receptor, beta-barrel domain"/>
    <property type="match status" value="1"/>
</dbReference>
<dbReference type="InterPro" id="IPR012910">
    <property type="entry name" value="Plug_dom"/>
</dbReference>
<dbReference type="PANTHER" id="PTHR30069">
    <property type="entry name" value="TONB-DEPENDENT OUTER MEMBRANE RECEPTOR"/>
    <property type="match status" value="1"/>
</dbReference>
<dbReference type="Pfam" id="PF07715">
    <property type="entry name" value="Plug"/>
    <property type="match status" value="1"/>
</dbReference>
<evidence type="ECO:0000256" key="1">
    <source>
        <dbReference type="ARBA" id="ARBA00004571"/>
    </source>
</evidence>
<dbReference type="InterPro" id="IPR023996">
    <property type="entry name" value="TonB-dep_OMP_SusC/RagA"/>
</dbReference>
<comment type="similarity">
    <text evidence="8">Belongs to the TonB-dependent receptor family.</text>
</comment>
<evidence type="ECO:0000313" key="11">
    <source>
        <dbReference type="EMBL" id="AQX49417.1"/>
    </source>
</evidence>
<feature type="chain" id="PRO_5014546605" evidence="9">
    <location>
        <begin position="25"/>
        <end position="971"/>
    </location>
</feature>
<keyword evidence="4 8" id="KW-0812">Transmembrane</keyword>